<dbReference type="Gene3D" id="3.30.1330.60">
    <property type="entry name" value="OmpA-like domain"/>
    <property type="match status" value="1"/>
</dbReference>
<evidence type="ECO:0000313" key="3">
    <source>
        <dbReference type="Proteomes" id="UP000215005"/>
    </source>
</evidence>
<accession>A0A223SAA9</accession>
<gene>
    <name evidence="2" type="ORF">CDO52_21675</name>
</gene>
<proteinExistence type="predicted"/>
<keyword evidence="3" id="KW-1185">Reference proteome</keyword>
<dbReference type="KEGG" id="ngv:CDO52_21675"/>
<feature type="compositionally biased region" description="Basic and acidic residues" evidence="1">
    <location>
        <begin position="352"/>
        <end position="363"/>
    </location>
</feature>
<sequence>MLRYTTVPLQEGEHNAKGGMDGGFQLLDPMGQRVYFQLPNSKHKAGAEADPESEKYAPRTLGNELPHTVMGEAEYVLETHFPPLPEKAERITVLTPGTTGEFTGIPVIDMTKDDDKDPDKDASRDEDDEDEDEDDEGPREVRPGDVVELPVVSDPMPKEPGKYARPLYGITQSGKEERDTARTRERVTFRSEGLFRAKDDGDQAGEEKGEEKDEKKAQGVQLTNEGESLLAGAGLDASGRIDPDKPLLTIVAHTSGKGTDDENLKTSQAQATAVRKFLEDEFGEEFQYKAEVRGSSQPIVEEKGSGKEAARKRNQRVEIIYDIVPKPVDQEESAGADEDGQPAQGGEGQGGGEDRAGSTHDPEPLDDGTADVQEPGSPGTPDDPSPSPSTSADPEGEGDAAEPGGAESVPRPAPYRAEDASPVATAEATIDEQDYRMSVFPFYRDGSYLVANFQITNKSPEEIDEEATPFADPTTYPGADFGSFVVVNPETGTAYHGLRIGQRNSLSDKGAEPTYLGPASYPYVTRTNSSNRVWMYIAAPPPWVTTVNFDAGAYGVIEDVPVE</sequence>
<evidence type="ECO:0000313" key="2">
    <source>
        <dbReference type="EMBL" id="ASU85057.1"/>
    </source>
</evidence>
<dbReference type="EMBL" id="CP022753">
    <property type="protein sequence ID" value="ASU85057.1"/>
    <property type="molecule type" value="Genomic_DNA"/>
</dbReference>
<feature type="region of interest" description="Disordered" evidence="1">
    <location>
        <begin position="97"/>
        <end position="225"/>
    </location>
</feature>
<feature type="compositionally biased region" description="Acidic residues" evidence="1">
    <location>
        <begin position="124"/>
        <end position="137"/>
    </location>
</feature>
<feature type="region of interest" description="Disordered" evidence="1">
    <location>
        <begin position="289"/>
        <end position="428"/>
    </location>
</feature>
<dbReference type="Proteomes" id="UP000215005">
    <property type="component" value="Chromosome"/>
</dbReference>
<reference evidence="2 3" key="1">
    <citation type="submission" date="2017-08" db="EMBL/GenBank/DDBJ databases">
        <title>The complete genome sequence of Nocardiopsis gilva YIM 90087.</title>
        <authorList>
            <person name="Yin M."/>
            <person name="Tang S."/>
        </authorList>
    </citation>
    <scope>NUCLEOTIDE SEQUENCE [LARGE SCALE GENOMIC DNA]</scope>
    <source>
        <strain evidence="2 3">YIM 90087</strain>
    </source>
</reference>
<protein>
    <recommendedName>
        <fullName evidence="4">OmpA-like domain-containing protein</fullName>
    </recommendedName>
</protein>
<feature type="compositionally biased region" description="Basic and acidic residues" evidence="1">
    <location>
        <begin position="110"/>
        <end position="123"/>
    </location>
</feature>
<evidence type="ECO:0000256" key="1">
    <source>
        <dbReference type="SAM" id="MobiDB-lite"/>
    </source>
</evidence>
<evidence type="ECO:0008006" key="4">
    <source>
        <dbReference type="Google" id="ProtNLM"/>
    </source>
</evidence>
<dbReference type="AlphaFoldDB" id="A0A223SAA9"/>
<name>A0A223SAA9_9ACTN</name>
<feature type="compositionally biased region" description="Acidic residues" evidence="1">
    <location>
        <begin position="330"/>
        <end position="340"/>
    </location>
</feature>
<feature type="compositionally biased region" description="Basic and acidic residues" evidence="1">
    <location>
        <begin position="300"/>
        <end position="311"/>
    </location>
</feature>
<dbReference type="InterPro" id="IPR036737">
    <property type="entry name" value="OmpA-like_sf"/>
</dbReference>
<organism evidence="2 3">
    <name type="scientific">Nocardiopsis gilva YIM 90087</name>
    <dbReference type="NCBI Taxonomy" id="1235441"/>
    <lineage>
        <taxon>Bacteria</taxon>
        <taxon>Bacillati</taxon>
        <taxon>Actinomycetota</taxon>
        <taxon>Actinomycetes</taxon>
        <taxon>Streptosporangiales</taxon>
        <taxon>Nocardiopsidaceae</taxon>
        <taxon>Nocardiopsis</taxon>
    </lineage>
</organism>
<feature type="compositionally biased region" description="Basic and acidic residues" evidence="1">
    <location>
        <begin position="174"/>
        <end position="217"/>
    </location>
</feature>
<dbReference type="SUPFAM" id="SSF103088">
    <property type="entry name" value="OmpA-like"/>
    <property type="match status" value="1"/>
</dbReference>